<keyword evidence="7" id="KW-1185">Reference proteome</keyword>
<dbReference type="Proteomes" id="UP000694904">
    <property type="component" value="Chromosome 2"/>
</dbReference>
<evidence type="ECO:0000256" key="3">
    <source>
        <dbReference type="ARBA" id="ARBA00022692"/>
    </source>
</evidence>
<reference evidence="8" key="3">
    <citation type="submission" date="2025-08" db="UniProtKB">
        <authorList>
            <consortium name="RefSeq"/>
        </authorList>
    </citation>
    <scope>IDENTIFICATION</scope>
    <source>
        <tissue evidence="8">Whole organism</tissue>
    </source>
</reference>
<comment type="function">
    <text evidence="6">Gustatory receptor which mediates acceptance or avoidance behavior, depending on its substrates.</text>
</comment>
<feature type="transmembrane region" description="Helical" evidence="6">
    <location>
        <begin position="21"/>
        <end position="47"/>
    </location>
</feature>
<keyword evidence="6" id="KW-0807">Transducer</keyword>
<evidence type="ECO:0000256" key="5">
    <source>
        <dbReference type="ARBA" id="ARBA00023136"/>
    </source>
</evidence>
<feature type="transmembrane region" description="Helical" evidence="6">
    <location>
        <begin position="140"/>
        <end position="165"/>
    </location>
</feature>
<dbReference type="Pfam" id="PF08395">
    <property type="entry name" value="7tm_7"/>
    <property type="match status" value="1"/>
</dbReference>
<gene>
    <name evidence="8" type="primary">LOC108612131</name>
</gene>
<evidence type="ECO:0000256" key="2">
    <source>
        <dbReference type="ARBA" id="ARBA00022475"/>
    </source>
</evidence>
<feature type="transmembrane region" description="Helical" evidence="6">
    <location>
        <begin position="59"/>
        <end position="80"/>
    </location>
</feature>
<evidence type="ECO:0000256" key="6">
    <source>
        <dbReference type="RuleBase" id="RU363108"/>
    </source>
</evidence>
<proteinExistence type="inferred from homology"/>
<sequence length="421" mass="48960">MKLLKVARRRLRSLWSLPRRLSNTLTGSQVVLVSVVILILQNIIYGIFPCRFNFKRKKFVFSLPLAVYSFAVATLFSVYYGRHLWQAYSEKQLTLRDPVQIYSFMFACAAMLNYVTQWAMVPEILRFQNHLDLFKTMDYFRLTLGTVAPATFLAGLKLFGCPLLLQLTLIMYQKHTHPELSWLKTIHTMFPIYLGNQLNNCFFGGIVVTRNMLIEINKRLREIQVEVNRLQTPLEMMLHKHYYRMRRFCDLADRLDELASKYTISTSSSMDYLDLTAFSMVTYMAINLTSTTLGIYTQYQAFADFWMLDTSYEISRALAHLVFLIVPMADIYVLARVCQQVIDEANETGNLLQRINLQHSDVRFSQVVDALWLEVKTINYQLVPMGLLELDGSLFTIIFSTVSGFLLFLIQNDLTQRFSLK</sequence>
<reference evidence="7" key="1">
    <citation type="journal article" date="1997" name="Nucleic Acids Res.">
        <title>tRNAscan-SE: a program for improved detection of transfer RNA genes in genomic sequence.</title>
        <authorList>
            <person name="Lowe T.M."/>
            <person name="Eddy S.R."/>
        </authorList>
    </citation>
    <scope>NUCLEOTIDE SEQUENCE [LARGE SCALE GENOMIC DNA]</scope>
</reference>
<name>A0ABM1P019_DROAR</name>
<evidence type="ECO:0000256" key="4">
    <source>
        <dbReference type="ARBA" id="ARBA00022989"/>
    </source>
</evidence>
<keyword evidence="6 8" id="KW-0675">Receptor</keyword>
<keyword evidence="5 6" id="KW-0472">Membrane</keyword>
<organism evidence="7 8">
    <name type="scientific">Drosophila arizonae</name>
    <name type="common">Fruit fly</name>
    <dbReference type="NCBI Taxonomy" id="7263"/>
    <lineage>
        <taxon>Eukaryota</taxon>
        <taxon>Metazoa</taxon>
        <taxon>Ecdysozoa</taxon>
        <taxon>Arthropoda</taxon>
        <taxon>Hexapoda</taxon>
        <taxon>Insecta</taxon>
        <taxon>Pterygota</taxon>
        <taxon>Neoptera</taxon>
        <taxon>Endopterygota</taxon>
        <taxon>Diptera</taxon>
        <taxon>Brachycera</taxon>
        <taxon>Muscomorpha</taxon>
        <taxon>Ephydroidea</taxon>
        <taxon>Drosophilidae</taxon>
        <taxon>Drosophila</taxon>
    </lineage>
</organism>
<accession>A0ABM1P019</accession>
<dbReference type="RefSeq" id="XP_017860555.1">
    <property type="nucleotide sequence ID" value="XM_018005066.1"/>
</dbReference>
<dbReference type="GeneID" id="108612131"/>
<keyword evidence="3 6" id="KW-0812">Transmembrane</keyword>
<keyword evidence="2 6" id="KW-1003">Cell membrane</keyword>
<dbReference type="InterPro" id="IPR013604">
    <property type="entry name" value="7TM_chemorcpt"/>
</dbReference>
<protein>
    <recommendedName>
        <fullName evidence="6">Gustatory receptor</fullName>
    </recommendedName>
</protein>
<comment type="similarity">
    <text evidence="6">Belongs to the insect chemoreceptor superfamily. Gustatory receptor (GR) family.</text>
</comment>
<reference evidence="7" key="2">
    <citation type="journal article" date="2016" name="G3 (Bethesda)">
        <title>Genome Evolution in Three Species of Cactophilic Drosophila.</title>
        <authorList>
            <person name="Sanchez-Flores A."/>
            <person name="Penazola F."/>
            <person name="Carpinteyro-Ponce J."/>
            <person name="Nazario-Yepiz N."/>
            <person name="Abreu-Goodger C."/>
            <person name="Machado C.A."/>
            <person name="Markow T.A."/>
        </authorList>
    </citation>
    <scope>NUCLEOTIDE SEQUENCE [LARGE SCALE GENOMIC DNA]</scope>
</reference>
<feature type="transmembrane region" description="Helical" evidence="6">
    <location>
        <begin position="101"/>
        <end position="120"/>
    </location>
</feature>
<keyword evidence="4 6" id="KW-1133">Transmembrane helix</keyword>
<evidence type="ECO:0000313" key="7">
    <source>
        <dbReference type="Proteomes" id="UP000694904"/>
    </source>
</evidence>
<evidence type="ECO:0000313" key="8">
    <source>
        <dbReference type="RefSeq" id="XP_017860555.1"/>
    </source>
</evidence>
<comment type="caution">
    <text evidence="6">Lacks conserved residue(s) required for the propagation of feature annotation.</text>
</comment>
<comment type="subcellular location">
    <subcellularLocation>
        <location evidence="1 6">Cell membrane</location>
        <topology evidence="1 6">Multi-pass membrane protein</topology>
    </subcellularLocation>
</comment>
<evidence type="ECO:0000256" key="1">
    <source>
        <dbReference type="ARBA" id="ARBA00004651"/>
    </source>
</evidence>
<feature type="transmembrane region" description="Helical" evidence="6">
    <location>
        <begin position="392"/>
        <end position="410"/>
    </location>
</feature>